<evidence type="ECO:0000313" key="3">
    <source>
        <dbReference type="EMBL" id="TPX75928.1"/>
    </source>
</evidence>
<keyword evidence="2" id="KW-0472">Membrane</keyword>
<evidence type="ECO:0000256" key="1">
    <source>
        <dbReference type="SAM" id="MobiDB-lite"/>
    </source>
</evidence>
<feature type="transmembrane region" description="Helical" evidence="2">
    <location>
        <begin position="42"/>
        <end position="65"/>
    </location>
</feature>
<keyword evidence="2" id="KW-0812">Transmembrane</keyword>
<name>A0A507FKH3_9FUNG</name>
<organism evidence="3 4">
    <name type="scientific">Chytriomyces confervae</name>
    <dbReference type="NCBI Taxonomy" id="246404"/>
    <lineage>
        <taxon>Eukaryota</taxon>
        <taxon>Fungi</taxon>
        <taxon>Fungi incertae sedis</taxon>
        <taxon>Chytridiomycota</taxon>
        <taxon>Chytridiomycota incertae sedis</taxon>
        <taxon>Chytridiomycetes</taxon>
        <taxon>Chytridiales</taxon>
        <taxon>Chytriomycetaceae</taxon>
        <taxon>Chytriomyces</taxon>
    </lineage>
</organism>
<proteinExistence type="predicted"/>
<feature type="transmembrane region" description="Helical" evidence="2">
    <location>
        <begin position="220"/>
        <end position="239"/>
    </location>
</feature>
<feature type="region of interest" description="Disordered" evidence="1">
    <location>
        <begin position="1"/>
        <end position="23"/>
    </location>
</feature>
<dbReference type="AlphaFoldDB" id="A0A507FKH3"/>
<evidence type="ECO:0000313" key="4">
    <source>
        <dbReference type="Proteomes" id="UP000320333"/>
    </source>
</evidence>
<reference evidence="3 4" key="1">
    <citation type="journal article" date="2019" name="Sci. Rep.">
        <title>Comparative genomics of chytrid fungi reveal insights into the obligate biotrophic and pathogenic lifestyle of Synchytrium endobioticum.</title>
        <authorList>
            <person name="van de Vossenberg B.T.L.H."/>
            <person name="Warris S."/>
            <person name="Nguyen H.D.T."/>
            <person name="van Gent-Pelzer M.P.E."/>
            <person name="Joly D.L."/>
            <person name="van de Geest H.C."/>
            <person name="Bonants P.J.M."/>
            <person name="Smith D.S."/>
            <person name="Levesque C.A."/>
            <person name="van der Lee T.A.J."/>
        </authorList>
    </citation>
    <scope>NUCLEOTIDE SEQUENCE [LARGE SCALE GENOMIC DNA]</scope>
    <source>
        <strain evidence="3 4">CBS 675.73</strain>
    </source>
</reference>
<evidence type="ECO:0000256" key="2">
    <source>
        <dbReference type="SAM" id="Phobius"/>
    </source>
</evidence>
<protein>
    <submittedName>
        <fullName evidence="3">Uncharacterized protein</fullName>
    </submittedName>
</protein>
<feature type="transmembrane region" description="Helical" evidence="2">
    <location>
        <begin position="186"/>
        <end position="208"/>
    </location>
</feature>
<sequence>MFAFSLQEPARPPPVPEADRDPDILYDKHGQPVDGKFTKDRVVVIVAAAVFLVLMASWAAQWVAFALPYWHGDAYHTGGLFQVCGTQDLVYDPYRANLWPDPLPSAIHPFRCQTIEEYAADVAKWACDPSKFRNGTKPSVQLNRKGKNELDDLGSGFASKNGSFDPHNDVCVASSLIAPQIRMSRWFQAFTTSMSMVFGVTTIMFMLWPDKSPKKSSRNGMCAILGILLTPWLCVTDLYMQNGYWPRVGVGLFERDARFFLKGAAQASILTSTVDLVVQLGFLNWATHRYGWRLLNFDLGTVGMGPSMSYGNDRAKRLAKEKEVKVKNTVNAVMEMGVPEGVTREQVTQIANAHNADVNRVLEQVHGSQPTTANATIISAPANRLQEHPKRCPAIGAVQQLFGKACAADASKAAEATSAAAPRTSAASAKLSISFPWPAIATAMPVPASTTSKSSGYTLVMRASVAVVAMLLF</sequence>
<keyword evidence="2" id="KW-1133">Transmembrane helix</keyword>
<dbReference type="EMBL" id="QEAP01000063">
    <property type="protein sequence ID" value="TPX75928.1"/>
    <property type="molecule type" value="Genomic_DNA"/>
</dbReference>
<dbReference type="Proteomes" id="UP000320333">
    <property type="component" value="Unassembled WGS sequence"/>
</dbReference>
<dbReference type="OrthoDB" id="2093070at2759"/>
<gene>
    <name evidence="3" type="ORF">CcCBS67573_g02785</name>
</gene>
<comment type="caution">
    <text evidence="3">The sequence shown here is derived from an EMBL/GenBank/DDBJ whole genome shotgun (WGS) entry which is preliminary data.</text>
</comment>
<keyword evidence="4" id="KW-1185">Reference proteome</keyword>
<accession>A0A507FKH3</accession>